<dbReference type="InterPro" id="IPR035644">
    <property type="entry name" value="MraZ_C"/>
</dbReference>
<protein>
    <recommendedName>
        <fullName evidence="2">SpoVT-AbrB domain-containing protein</fullName>
    </recommendedName>
</protein>
<organism evidence="3 4">
    <name type="scientific">Novosphingobium aromaticivorans (strain ATCC 700278 / DSM 12444 / CCUG 56034 / CIP 105152 / NBRC 16084 / F199)</name>
    <dbReference type="NCBI Taxonomy" id="279238"/>
    <lineage>
        <taxon>Bacteria</taxon>
        <taxon>Pseudomonadati</taxon>
        <taxon>Pseudomonadota</taxon>
        <taxon>Alphaproteobacteria</taxon>
        <taxon>Sphingomonadales</taxon>
        <taxon>Sphingomonadaceae</taxon>
        <taxon>Novosphingobium</taxon>
    </lineage>
</organism>
<dbReference type="SUPFAM" id="SSF89447">
    <property type="entry name" value="AbrB/MazE/MraZ-like"/>
    <property type="match status" value="1"/>
</dbReference>
<dbReference type="STRING" id="279238.Saro_1124"/>
<dbReference type="HOGENOM" id="CLU_107907_3_0_5"/>
<dbReference type="CDD" id="cd16320">
    <property type="entry name" value="MraZ_N"/>
    <property type="match status" value="1"/>
</dbReference>
<dbReference type="Gene3D" id="3.40.1550.20">
    <property type="entry name" value="Transcriptional regulator MraZ domain"/>
    <property type="match status" value="1"/>
</dbReference>
<evidence type="ECO:0000259" key="2">
    <source>
        <dbReference type="PROSITE" id="PS51740"/>
    </source>
</evidence>
<proteinExistence type="predicted"/>
<dbReference type="eggNOG" id="COG2001">
    <property type="taxonomic scope" value="Bacteria"/>
</dbReference>
<reference evidence="4" key="1">
    <citation type="submission" date="2006-01" db="EMBL/GenBank/DDBJ databases">
        <title>Complete sequence of Novosphingobium aromaticivorans DSM 12444.</title>
        <authorList>
            <consortium name="US DOE Joint Genome Institute"/>
            <person name="Copeland A."/>
            <person name="Lucas S."/>
            <person name="Lapidus A."/>
            <person name="Barry K."/>
            <person name="Detter J.C."/>
            <person name="Glavina T."/>
            <person name="Hammon N."/>
            <person name="Israni S."/>
            <person name="Pitluck S."/>
            <person name="Chain P."/>
            <person name="Malfatti S."/>
            <person name="Shin M."/>
            <person name="Vergez L."/>
            <person name="Schmutz J."/>
            <person name="Larimer F."/>
            <person name="Land M."/>
            <person name="Kyrpides N."/>
            <person name="Ivanova N."/>
            <person name="Fredrickson J."/>
            <person name="Balkwill D."/>
            <person name="Romine M.F."/>
            <person name="Richardson P."/>
        </authorList>
    </citation>
    <scope>NUCLEOTIDE SEQUENCE [LARGE SCALE GENOMIC DNA]</scope>
    <source>
        <strain evidence="4">ATCC 700278 / DSM 12444 / CCUG 56034 / CIP 105152 / NBRC 16084 / F199</strain>
    </source>
</reference>
<dbReference type="KEGG" id="nar:Saro_1124"/>
<dbReference type="Proteomes" id="UP000009134">
    <property type="component" value="Chromosome"/>
</dbReference>
<dbReference type="InterPro" id="IPR037914">
    <property type="entry name" value="SpoVT-AbrB_sf"/>
</dbReference>
<accession>Q2G9A4</accession>
<sequence length="188" mass="20390">MSRPGAKAPGRGGGAFVLERGVQVAGGPVNFVGQGFSPRGEKGRFVLPADFRSDVFAASDNQRVLCLDKHPRLPCLVGFGLSRLADFAAEIDREEEKKLRLGIDFDRDMAEAQVYGFHRASFDDSGRFVLPDHLAELGKVEDGLYFHGGGRQITIWNPGILFEQGAGWESAQAGCRAKIAEAAKGKRK</sequence>
<dbReference type="GO" id="GO:0003677">
    <property type="term" value="F:DNA binding"/>
    <property type="evidence" value="ECO:0007669"/>
    <property type="project" value="UniProtKB-UniRule"/>
</dbReference>
<evidence type="ECO:0000313" key="4">
    <source>
        <dbReference type="Proteomes" id="UP000009134"/>
    </source>
</evidence>
<dbReference type="InterPro" id="IPR007159">
    <property type="entry name" value="SpoVT-AbrB_dom"/>
</dbReference>
<dbReference type="EMBL" id="CP000248">
    <property type="protein sequence ID" value="ABD25569.1"/>
    <property type="molecule type" value="Genomic_DNA"/>
</dbReference>
<keyword evidence="4" id="KW-1185">Reference proteome</keyword>
<keyword evidence="1" id="KW-0238">DNA-binding</keyword>
<dbReference type="CDD" id="cd16321">
    <property type="entry name" value="MraZ_C"/>
    <property type="match status" value="1"/>
</dbReference>
<feature type="domain" description="SpoVT-AbrB" evidence="2">
    <location>
        <begin position="117"/>
        <end position="160"/>
    </location>
</feature>
<dbReference type="PROSITE" id="PS51740">
    <property type="entry name" value="SPOVT_ABRB"/>
    <property type="match status" value="1"/>
</dbReference>
<evidence type="ECO:0000256" key="1">
    <source>
        <dbReference type="PROSITE-ProRule" id="PRU01076"/>
    </source>
</evidence>
<dbReference type="InterPro" id="IPR038619">
    <property type="entry name" value="MraZ_sf"/>
</dbReference>
<dbReference type="AlphaFoldDB" id="Q2G9A4"/>
<name>Q2G9A4_NOVAD</name>
<evidence type="ECO:0000313" key="3">
    <source>
        <dbReference type="EMBL" id="ABD25569.1"/>
    </source>
</evidence>
<dbReference type="InterPro" id="IPR035642">
    <property type="entry name" value="MraZ_N"/>
</dbReference>
<gene>
    <name evidence="3" type="ordered locus">Saro_1124</name>
</gene>